<evidence type="ECO:0000313" key="1">
    <source>
        <dbReference type="EMBL" id="DAE21219.1"/>
    </source>
</evidence>
<name>A0A8S5QQX3_9CAUD</name>
<accession>A0A8S5QQX3</accession>
<reference evidence="1" key="1">
    <citation type="journal article" date="2021" name="Proc. Natl. Acad. Sci. U.S.A.">
        <title>A Catalog of Tens of Thousands of Viruses from Human Metagenomes Reveals Hidden Associations with Chronic Diseases.</title>
        <authorList>
            <person name="Tisza M.J."/>
            <person name="Buck C.B."/>
        </authorList>
    </citation>
    <scope>NUCLEOTIDE SEQUENCE</scope>
    <source>
        <strain evidence="1">CtkvU4</strain>
    </source>
</reference>
<dbReference type="EMBL" id="BK015710">
    <property type="protein sequence ID" value="DAE21219.1"/>
    <property type="molecule type" value="Genomic_DNA"/>
</dbReference>
<organism evidence="1">
    <name type="scientific">Caudovirales sp. ctkvU4</name>
    <dbReference type="NCBI Taxonomy" id="2826783"/>
    <lineage>
        <taxon>Viruses</taxon>
        <taxon>Duplodnaviria</taxon>
        <taxon>Heunggongvirae</taxon>
        <taxon>Uroviricota</taxon>
        <taxon>Caudoviricetes</taxon>
    </lineage>
</organism>
<proteinExistence type="predicted"/>
<protein>
    <submittedName>
        <fullName evidence="1">Tail completion protein</fullName>
    </submittedName>
</protein>
<sequence length="155" mass="17941">MTTIMLIKSLVEFLAKSVENYRYEDSQGNSKGVYVKDAFLKRRTTSDEEFLPFIIARPLNGKDTSREGTIKVRLIFGVREEDVDEGWIGLVNLMEHVKQDLLKVVFIDNRYPIEPPLEWTVQEGENYPEWYGYMDVTFTMAHPVPMGKLQEMLGG</sequence>